<evidence type="ECO:0000313" key="4">
    <source>
        <dbReference type="Proteomes" id="UP000604046"/>
    </source>
</evidence>
<feature type="region of interest" description="Disordered" evidence="1">
    <location>
        <begin position="445"/>
        <end position="507"/>
    </location>
</feature>
<feature type="transmembrane region" description="Helical" evidence="2">
    <location>
        <begin position="194"/>
        <end position="213"/>
    </location>
</feature>
<evidence type="ECO:0000313" key="3">
    <source>
        <dbReference type="EMBL" id="CAE7537546.1"/>
    </source>
</evidence>
<dbReference type="EMBL" id="CAJNDS010002593">
    <property type="protein sequence ID" value="CAE7537546.1"/>
    <property type="molecule type" value="Genomic_DNA"/>
</dbReference>
<protein>
    <submittedName>
        <fullName evidence="3">Slc9b1 protein</fullName>
    </submittedName>
</protein>
<keyword evidence="2" id="KW-0812">Transmembrane</keyword>
<feature type="transmembrane region" description="Helical" evidence="2">
    <location>
        <begin position="86"/>
        <end position="107"/>
    </location>
</feature>
<dbReference type="PANTHER" id="PTHR31102">
    <property type="match status" value="1"/>
</dbReference>
<proteinExistence type="predicted"/>
<feature type="transmembrane region" description="Helical" evidence="2">
    <location>
        <begin position="6"/>
        <end position="24"/>
    </location>
</feature>
<feature type="transmembrane region" description="Helical" evidence="2">
    <location>
        <begin position="418"/>
        <end position="439"/>
    </location>
</feature>
<feature type="transmembrane region" description="Helical" evidence="2">
    <location>
        <begin position="151"/>
        <end position="174"/>
    </location>
</feature>
<gene>
    <name evidence="3" type="primary">Slc9b1</name>
    <name evidence="3" type="ORF">SNAT2548_LOCUS30130</name>
</gene>
<keyword evidence="2" id="KW-0472">Membrane</keyword>
<keyword evidence="4" id="KW-1185">Reference proteome</keyword>
<name>A0A812TL71_9DINO</name>
<evidence type="ECO:0000256" key="1">
    <source>
        <dbReference type="SAM" id="MobiDB-lite"/>
    </source>
</evidence>
<dbReference type="AlphaFoldDB" id="A0A812TL71"/>
<reference evidence="3" key="1">
    <citation type="submission" date="2021-02" db="EMBL/GenBank/DDBJ databases">
        <authorList>
            <person name="Dougan E. K."/>
            <person name="Rhodes N."/>
            <person name="Thang M."/>
            <person name="Chan C."/>
        </authorList>
    </citation>
    <scope>NUCLEOTIDE SEQUENCE</scope>
</reference>
<feature type="transmembrane region" description="Helical" evidence="2">
    <location>
        <begin position="300"/>
        <end position="321"/>
    </location>
</feature>
<accession>A0A812TL71</accession>
<dbReference type="Proteomes" id="UP000604046">
    <property type="component" value="Unassembled WGS sequence"/>
</dbReference>
<keyword evidence="2" id="KW-1133">Transmembrane helix</keyword>
<evidence type="ECO:0000256" key="2">
    <source>
        <dbReference type="SAM" id="Phobius"/>
    </source>
</evidence>
<sequence>METATYEYPVALGLAYILLAGCVIRAIFVCFGLPASVGVMLSGFIFQHFFQNDLFFARDELQGLSFFLVLLIAGLEIRSKDLQGHIFVMALLPASFELLGIAVYAHYVLEYTPVEGMVLGSVLVAMGDGLVIPKMKEFSQTFSDHPLPRLVFAWAPLEASFALTAFGVLTGLASPAHQAPTPLGTILLANLLRLAATLVLGFVLGCVSSWFIASRQKPILQRLFHDPDTEGGKTEGFLILISVALIALSLGKGESGSEVVPMGFCPGSMFQSELLVIITASVFANRCCDAYQSPKIVSDINTVVGQVWVFGQVFLFSMLGSKMTLDILPELKSLGPVMVCGLLARVVGVTAGVLLTMRSRGRTCNQVPADIGFCFLCTLPRATIQGALGAEPLKQHFFHIGYGNNSVVTNFTFTAARLYVLCYSVIGMILLNSFGPMLLRSTEKEETQRRLDSTDSEAASESALLAESPSAEDELSQQGSSTPQLEKVASRSASSVASGESHWQDQGGMLHTFESKNSTWRPSCEVLKGYKTTCRATASKQRPPGLLAEKVFKPEHIHFKVPERSTMQRLLRPRGRHAEGRLHTVKTPQGEIPLVLSSNMKPGQEETYHFGPDPDFLIRADPAPHERPMTFQLRTAGKLQTIKVIFPPRVREVEIVPDAVMVKVPDGAKPGAALVLKHPNDNLWLRTQVPQKVPATGFVAVALPSLRYQPKSEEGFNCGIGDLCREICTELDEALEVFASFLPFQEDTGADGMPRA</sequence>
<feature type="transmembrane region" description="Helical" evidence="2">
    <location>
        <begin position="61"/>
        <end position="79"/>
    </location>
</feature>
<dbReference type="PANTHER" id="PTHR31102:SF1">
    <property type="entry name" value="CATION_H+ EXCHANGER DOMAIN-CONTAINING PROTEIN"/>
    <property type="match status" value="1"/>
</dbReference>
<dbReference type="OrthoDB" id="423807at2759"/>
<dbReference type="InterPro" id="IPR051843">
    <property type="entry name" value="CPA1_transporter"/>
</dbReference>
<feature type="compositionally biased region" description="Low complexity" evidence="1">
    <location>
        <begin position="456"/>
        <end position="469"/>
    </location>
</feature>
<feature type="transmembrane region" description="Helical" evidence="2">
    <location>
        <begin position="333"/>
        <end position="355"/>
    </location>
</feature>
<organism evidence="3 4">
    <name type="scientific">Symbiodinium natans</name>
    <dbReference type="NCBI Taxonomy" id="878477"/>
    <lineage>
        <taxon>Eukaryota</taxon>
        <taxon>Sar</taxon>
        <taxon>Alveolata</taxon>
        <taxon>Dinophyceae</taxon>
        <taxon>Suessiales</taxon>
        <taxon>Symbiodiniaceae</taxon>
        <taxon>Symbiodinium</taxon>
    </lineage>
</organism>
<feature type="transmembrane region" description="Helical" evidence="2">
    <location>
        <begin position="113"/>
        <end position="131"/>
    </location>
</feature>
<comment type="caution">
    <text evidence="3">The sequence shown here is derived from an EMBL/GenBank/DDBJ whole genome shotgun (WGS) entry which is preliminary data.</text>
</comment>